<accession>A0A2K5AU22</accession>
<dbReference type="Proteomes" id="UP000001940">
    <property type="component" value="Chromosome X"/>
</dbReference>
<evidence type="ECO:0000313" key="1">
    <source>
        <dbReference type="EMBL" id="SPC48678.1"/>
    </source>
</evidence>
<keyword evidence="2" id="KW-1185">Reference proteome</keyword>
<proteinExistence type="predicted"/>
<dbReference type="EMBL" id="BX284606">
    <property type="protein sequence ID" value="SPC48678.1"/>
    <property type="molecule type" value="Genomic_DNA"/>
</dbReference>
<gene>
    <name evidence="1" type="ORF">CELE_T19D2.13</name>
    <name evidence="1 3" type="ORF">T19D2.13</name>
</gene>
<dbReference type="AGR" id="WB:WBGene00303102"/>
<name>A0A2K5AU22_CAEEL</name>
<reference evidence="1 2" key="1">
    <citation type="journal article" date="1998" name="Science">
        <title>Genome sequence of the nematode C. elegans: a platform for investigating biology.</title>
        <authorList>
            <consortium name="The C. elegans sequencing consortium"/>
            <person name="Sulson J.E."/>
            <person name="Waterston R."/>
        </authorList>
    </citation>
    <scope>NUCLEOTIDE SEQUENCE [LARGE SCALE GENOMIC DNA]</scope>
    <source>
        <strain evidence="1 2">Bristol N2</strain>
    </source>
</reference>
<dbReference type="WormBase" id="T19D2.13a">
    <property type="protein sequence ID" value="CE52495"/>
    <property type="gene ID" value="WBGene00303102"/>
</dbReference>
<protein>
    <submittedName>
        <fullName evidence="1">Uncharacterized protein</fullName>
    </submittedName>
</protein>
<sequence length="14" mass="1599">VLRAPIGEYCRGQH</sequence>
<evidence type="ECO:0000313" key="3">
    <source>
        <dbReference type="WormBase" id="T19D2.13a"/>
    </source>
</evidence>
<feature type="non-terminal residue" evidence="1">
    <location>
        <position position="1"/>
    </location>
</feature>
<organism evidence="1 2">
    <name type="scientific">Caenorhabditis elegans</name>
    <dbReference type="NCBI Taxonomy" id="6239"/>
    <lineage>
        <taxon>Eukaryota</taxon>
        <taxon>Metazoa</taxon>
        <taxon>Ecdysozoa</taxon>
        <taxon>Nematoda</taxon>
        <taxon>Chromadorea</taxon>
        <taxon>Rhabditida</taxon>
        <taxon>Rhabditina</taxon>
        <taxon>Rhabditomorpha</taxon>
        <taxon>Rhabditoidea</taxon>
        <taxon>Rhabditidae</taxon>
        <taxon>Peloderinae</taxon>
        <taxon>Caenorhabditis</taxon>
    </lineage>
</organism>
<evidence type="ECO:0000313" key="2">
    <source>
        <dbReference type="Proteomes" id="UP000001940"/>
    </source>
</evidence>